<dbReference type="Proteomes" id="UP000053257">
    <property type="component" value="Unassembled WGS sequence"/>
</dbReference>
<accession>A0A0C3RUY3</accession>
<evidence type="ECO:0000256" key="1">
    <source>
        <dbReference type="SAM" id="MobiDB-lite"/>
    </source>
</evidence>
<reference evidence="2 3" key="1">
    <citation type="journal article" date="2014" name="PLoS Genet.">
        <title>Analysis of the Phlebiopsis gigantea genome, transcriptome and secretome provides insight into its pioneer colonization strategies of wood.</title>
        <authorList>
            <person name="Hori C."/>
            <person name="Ishida T."/>
            <person name="Igarashi K."/>
            <person name="Samejima M."/>
            <person name="Suzuki H."/>
            <person name="Master E."/>
            <person name="Ferreira P."/>
            <person name="Ruiz-Duenas F.J."/>
            <person name="Held B."/>
            <person name="Canessa P."/>
            <person name="Larrondo L.F."/>
            <person name="Schmoll M."/>
            <person name="Druzhinina I.S."/>
            <person name="Kubicek C.P."/>
            <person name="Gaskell J.A."/>
            <person name="Kersten P."/>
            <person name="St John F."/>
            <person name="Glasner J."/>
            <person name="Sabat G."/>
            <person name="Splinter BonDurant S."/>
            <person name="Syed K."/>
            <person name="Yadav J."/>
            <person name="Mgbeahuruike A.C."/>
            <person name="Kovalchuk A."/>
            <person name="Asiegbu F.O."/>
            <person name="Lackner G."/>
            <person name="Hoffmeister D."/>
            <person name="Rencoret J."/>
            <person name="Gutierrez A."/>
            <person name="Sun H."/>
            <person name="Lindquist E."/>
            <person name="Barry K."/>
            <person name="Riley R."/>
            <person name="Grigoriev I.V."/>
            <person name="Henrissat B."/>
            <person name="Kues U."/>
            <person name="Berka R.M."/>
            <person name="Martinez A.T."/>
            <person name="Covert S.F."/>
            <person name="Blanchette R.A."/>
            <person name="Cullen D."/>
        </authorList>
    </citation>
    <scope>NUCLEOTIDE SEQUENCE [LARGE SCALE GENOMIC DNA]</scope>
    <source>
        <strain evidence="2 3">11061_1 CR5-6</strain>
    </source>
</reference>
<organism evidence="2 3">
    <name type="scientific">Phlebiopsis gigantea (strain 11061_1 CR5-6)</name>
    <name type="common">White-rot fungus</name>
    <name type="synonym">Peniophora gigantea</name>
    <dbReference type="NCBI Taxonomy" id="745531"/>
    <lineage>
        <taxon>Eukaryota</taxon>
        <taxon>Fungi</taxon>
        <taxon>Dikarya</taxon>
        <taxon>Basidiomycota</taxon>
        <taxon>Agaricomycotina</taxon>
        <taxon>Agaricomycetes</taxon>
        <taxon>Polyporales</taxon>
        <taxon>Phanerochaetaceae</taxon>
        <taxon>Phlebiopsis</taxon>
    </lineage>
</organism>
<dbReference type="HOGENOM" id="CLU_1008691_0_0_1"/>
<evidence type="ECO:0000313" key="3">
    <source>
        <dbReference type="Proteomes" id="UP000053257"/>
    </source>
</evidence>
<gene>
    <name evidence="2" type="ORF">PHLGIDRAFT_175302</name>
</gene>
<proteinExistence type="predicted"/>
<dbReference type="AlphaFoldDB" id="A0A0C3RUY3"/>
<keyword evidence="3" id="KW-1185">Reference proteome</keyword>
<sequence>MSGHAAGSGARGRTGSGLALWKGIWVESGGCRASEVRNMNSSRQDSSFHSSRALTPDAVGTEGAGLDTDLPFGPSLRRFIRKCTSKRRTHEHTPPFFLRSTFLLWSSAGTLGPCGLTSASPRTRPAQQPAQNTPFSTAAGTARLHLRFIPRLQGPTGRSFVRQSATRSMTHSPSPPTALGINSPLHHAALSRRCPTAELYGPRRSRPAPPLGFRRRDYARSISVGRCGRMAARWQNPDLATRPVAVPRPRRHRCSATSAGYRVFSASSNAQSALIP</sequence>
<dbReference type="EMBL" id="KN840557">
    <property type="protein sequence ID" value="KIP04946.1"/>
    <property type="molecule type" value="Genomic_DNA"/>
</dbReference>
<protein>
    <submittedName>
        <fullName evidence="2">Uncharacterized protein</fullName>
    </submittedName>
</protein>
<feature type="compositionally biased region" description="Low complexity" evidence="1">
    <location>
        <begin position="41"/>
        <end position="51"/>
    </location>
</feature>
<name>A0A0C3RUY3_PHLG1</name>
<feature type="region of interest" description="Disordered" evidence="1">
    <location>
        <begin position="40"/>
        <end position="66"/>
    </location>
</feature>
<evidence type="ECO:0000313" key="2">
    <source>
        <dbReference type="EMBL" id="KIP04946.1"/>
    </source>
</evidence>